<gene>
    <name evidence="1" type="ORF">P9847_01425</name>
</gene>
<dbReference type="Proteomes" id="UP001343257">
    <property type="component" value="Unassembled WGS sequence"/>
</dbReference>
<dbReference type="EMBL" id="JARTLD010000003">
    <property type="protein sequence ID" value="MED5015959.1"/>
    <property type="molecule type" value="Genomic_DNA"/>
</dbReference>
<dbReference type="RefSeq" id="WP_328274798.1">
    <property type="nucleotide sequence ID" value="NZ_JARTLD010000003.1"/>
</dbReference>
<protein>
    <submittedName>
        <fullName evidence="1">Uncharacterized protein</fullName>
    </submittedName>
</protein>
<evidence type="ECO:0000313" key="2">
    <source>
        <dbReference type="Proteomes" id="UP001343257"/>
    </source>
</evidence>
<accession>A0ABU6PM77</accession>
<comment type="caution">
    <text evidence="1">The sequence shown here is derived from an EMBL/GenBank/DDBJ whole genome shotgun (WGS) entry which is preliminary data.</text>
</comment>
<organism evidence="1 2">
    <name type="scientific">Paenibacillus chibensis</name>
    <dbReference type="NCBI Taxonomy" id="59846"/>
    <lineage>
        <taxon>Bacteria</taxon>
        <taxon>Bacillati</taxon>
        <taxon>Bacillota</taxon>
        <taxon>Bacilli</taxon>
        <taxon>Bacillales</taxon>
        <taxon>Paenibacillaceae</taxon>
        <taxon>Paenibacillus</taxon>
    </lineage>
</organism>
<keyword evidence="2" id="KW-1185">Reference proteome</keyword>
<name>A0ABU6PM77_9BACL</name>
<sequence>MRNRKKAYTLHFVRSEDPVQSNAIIKSLAKQAIQKVLDKHGAVAHNLDEVLDKYIGLDPDVRKVDIMPPWSAESL</sequence>
<evidence type="ECO:0000313" key="1">
    <source>
        <dbReference type="EMBL" id="MED5015959.1"/>
    </source>
</evidence>
<proteinExistence type="predicted"/>
<reference evidence="1 2" key="1">
    <citation type="submission" date="2023-03" db="EMBL/GenBank/DDBJ databases">
        <title>Bacillus Genome Sequencing.</title>
        <authorList>
            <person name="Dunlap C."/>
        </authorList>
    </citation>
    <scope>NUCLEOTIDE SEQUENCE [LARGE SCALE GENOMIC DNA]</scope>
    <source>
        <strain evidence="1 2">NRS-52</strain>
    </source>
</reference>